<dbReference type="PROSITE" id="PS00216">
    <property type="entry name" value="SUGAR_TRANSPORT_1"/>
    <property type="match status" value="1"/>
</dbReference>
<feature type="transmembrane region" description="Helical" evidence="6">
    <location>
        <begin position="163"/>
        <end position="183"/>
    </location>
</feature>
<feature type="transmembrane region" description="Helical" evidence="6">
    <location>
        <begin position="213"/>
        <end position="237"/>
    </location>
</feature>
<feature type="transmembrane region" description="Helical" evidence="6">
    <location>
        <begin position="81"/>
        <end position="103"/>
    </location>
</feature>
<evidence type="ECO:0000259" key="7">
    <source>
        <dbReference type="PROSITE" id="PS50850"/>
    </source>
</evidence>
<keyword evidence="9" id="KW-1185">Reference proteome</keyword>
<dbReference type="Pfam" id="PF07690">
    <property type="entry name" value="MFS_1"/>
    <property type="match status" value="1"/>
</dbReference>
<dbReference type="InterPro" id="IPR036259">
    <property type="entry name" value="MFS_trans_sf"/>
</dbReference>
<dbReference type="PATRIC" id="fig|48936.3.peg.3548"/>
<dbReference type="PROSITE" id="PS50850">
    <property type="entry name" value="MFS"/>
    <property type="match status" value="1"/>
</dbReference>
<keyword evidence="3 6" id="KW-0812">Transmembrane</keyword>
<feature type="transmembrane region" description="Helical" evidence="6">
    <location>
        <begin position="334"/>
        <end position="360"/>
    </location>
</feature>
<accession>A0A0B8ZCE8</accession>
<comment type="caution">
    <text evidence="8">The sequence shown here is derived from an EMBL/GenBank/DDBJ whole genome shotgun (WGS) entry which is preliminary data.</text>
</comment>
<feature type="transmembrane region" description="Helical" evidence="6">
    <location>
        <begin position="139"/>
        <end position="157"/>
    </location>
</feature>
<evidence type="ECO:0000313" key="9">
    <source>
        <dbReference type="Proteomes" id="UP000031338"/>
    </source>
</evidence>
<feature type="transmembrane region" description="Helical" evidence="6">
    <location>
        <begin position="7"/>
        <end position="30"/>
    </location>
</feature>
<reference evidence="8 9" key="1">
    <citation type="submission" date="2014-10" db="EMBL/GenBank/DDBJ databases">
        <title>Draft genome sequence of Novosphingobium subterraneum DSM 12447.</title>
        <authorList>
            <person name="Gan H.M."/>
            <person name="Gan H.Y."/>
            <person name="Savka M.A."/>
        </authorList>
    </citation>
    <scope>NUCLEOTIDE SEQUENCE [LARGE SCALE GENOMIC DNA]</scope>
    <source>
        <strain evidence="8 9">DSM 12447</strain>
    </source>
</reference>
<dbReference type="SUPFAM" id="SSF103473">
    <property type="entry name" value="MFS general substrate transporter"/>
    <property type="match status" value="1"/>
</dbReference>
<keyword evidence="5 6" id="KW-0472">Membrane</keyword>
<evidence type="ECO:0000313" key="8">
    <source>
        <dbReference type="EMBL" id="KHS43899.1"/>
    </source>
</evidence>
<evidence type="ECO:0000256" key="4">
    <source>
        <dbReference type="ARBA" id="ARBA00022989"/>
    </source>
</evidence>
<dbReference type="InterPro" id="IPR011701">
    <property type="entry name" value="MFS"/>
</dbReference>
<feature type="domain" description="Major facilitator superfamily (MFS) profile" evidence="7">
    <location>
        <begin position="11"/>
        <end position="394"/>
    </location>
</feature>
<dbReference type="GO" id="GO:0022857">
    <property type="term" value="F:transmembrane transporter activity"/>
    <property type="evidence" value="ECO:0007669"/>
    <property type="project" value="InterPro"/>
</dbReference>
<dbReference type="InterPro" id="IPR050189">
    <property type="entry name" value="MFS_Efflux_Transporters"/>
</dbReference>
<evidence type="ECO:0000256" key="3">
    <source>
        <dbReference type="ARBA" id="ARBA00022692"/>
    </source>
</evidence>
<evidence type="ECO:0000256" key="2">
    <source>
        <dbReference type="ARBA" id="ARBA00022475"/>
    </source>
</evidence>
<dbReference type="Gene3D" id="1.20.1720.10">
    <property type="entry name" value="Multidrug resistance protein D"/>
    <property type="match status" value="1"/>
</dbReference>
<proteinExistence type="predicted"/>
<dbReference type="PANTHER" id="PTHR43124:SF3">
    <property type="entry name" value="CHLORAMPHENICOL EFFLUX PUMP RV0191"/>
    <property type="match status" value="1"/>
</dbReference>
<dbReference type="InterPro" id="IPR020846">
    <property type="entry name" value="MFS_dom"/>
</dbReference>
<evidence type="ECO:0000256" key="1">
    <source>
        <dbReference type="ARBA" id="ARBA00004651"/>
    </source>
</evidence>
<keyword evidence="4 6" id="KW-1133">Transmembrane helix</keyword>
<dbReference type="InterPro" id="IPR005829">
    <property type="entry name" value="Sugar_transporter_CS"/>
</dbReference>
<organism evidence="8 9">
    <name type="scientific">Novosphingobium subterraneum</name>
    <dbReference type="NCBI Taxonomy" id="48936"/>
    <lineage>
        <taxon>Bacteria</taxon>
        <taxon>Pseudomonadati</taxon>
        <taxon>Pseudomonadota</taxon>
        <taxon>Alphaproteobacteria</taxon>
        <taxon>Sphingomonadales</taxon>
        <taxon>Sphingomonadaceae</taxon>
        <taxon>Novosphingobium</taxon>
    </lineage>
</organism>
<dbReference type="Proteomes" id="UP000031338">
    <property type="component" value="Unassembled WGS sequence"/>
</dbReference>
<evidence type="ECO:0000256" key="5">
    <source>
        <dbReference type="ARBA" id="ARBA00023136"/>
    </source>
</evidence>
<name>A0A0B8ZCE8_9SPHN</name>
<sequence length="394" mass="39032">MLSARRDYWAIIVTLAAIAATGSIAIHMLVPALPLIAADLAIGEAKAQQVVSIYLAGLGSGQLLAGPMIDRLGRRPVMLAGLMLFIAGALAGALATTTGLLLAARAMQAAGGAFGVVTARVMVGDLFGKDRAAGAQATLMTIVLISPAVAPVIGGSLADLAGWRAVFALLALSGAATLAAAFWRLPETVQAGVASARSGLIASYAKLARNRQFVLTAATLGAASSGLFMFLGAAPFLLVHRFGLSSGEAGTALLWVAAASIVGTRLVVPVERRSSALIIGTGSSALGAGIALVLALVGIEGVGPLIAPIMLLGLGAGLAGPVAFNAVGFAEPGLAATATSLAGALQMLASGSAMSVLGLFAPIDPLRLAVALVITTSTALCCALARSRLASARG</sequence>
<dbReference type="STRING" id="48936.NJ75_03519"/>
<evidence type="ECO:0000256" key="6">
    <source>
        <dbReference type="SAM" id="Phobius"/>
    </source>
</evidence>
<dbReference type="EMBL" id="JRVC01000020">
    <property type="protein sequence ID" value="KHS43899.1"/>
    <property type="molecule type" value="Genomic_DNA"/>
</dbReference>
<dbReference type="AlphaFoldDB" id="A0A0B8ZCE8"/>
<keyword evidence="2" id="KW-1003">Cell membrane</keyword>
<feature type="transmembrane region" description="Helical" evidence="6">
    <location>
        <begin position="275"/>
        <end position="299"/>
    </location>
</feature>
<feature type="transmembrane region" description="Helical" evidence="6">
    <location>
        <begin position="366"/>
        <end position="385"/>
    </location>
</feature>
<protein>
    <submittedName>
        <fullName evidence="8">MFS transporter DHA1 family bicyclomycin/chloramphenicol resistance protein</fullName>
    </submittedName>
</protein>
<feature type="transmembrane region" description="Helical" evidence="6">
    <location>
        <begin position="249"/>
        <end position="268"/>
    </location>
</feature>
<dbReference type="PANTHER" id="PTHR43124">
    <property type="entry name" value="PURINE EFFLUX PUMP PBUE"/>
    <property type="match status" value="1"/>
</dbReference>
<feature type="transmembrane region" description="Helical" evidence="6">
    <location>
        <begin position="305"/>
        <end position="327"/>
    </location>
</feature>
<gene>
    <name evidence="8" type="ORF">NJ75_03519</name>
</gene>
<comment type="subcellular location">
    <subcellularLocation>
        <location evidence="1">Cell membrane</location>
        <topology evidence="1">Multi-pass membrane protein</topology>
    </subcellularLocation>
</comment>
<dbReference type="GO" id="GO:0005886">
    <property type="term" value="C:plasma membrane"/>
    <property type="evidence" value="ECO:0007669"/>
    <property type="project" value="UniProtKB-SubCell"/>
</dbReference>